<dbReference type="AlphaFoldDB" id="A0A4R6M797"/>
<feature type="transmembrane region" description="Helical" evidence="1">
    <location>
        <begin position="6"/>
        <end position="23"/>
    </location>
</feature>
<feature type="transmembrane region" description="Helical" evidence="1">
    <location>
        <begin position="58"/>
        <end position="76"/>
    </location>
</feature>
<feature type="transmembrane region" description="Helical" evidence="1">
    <location>
        <begin position="88"/>
        <end position="108"/>
    </location>
</feature>
<accession>A0A4R6M797</accession>
<evidence type="ECO:0008006" key="4">
    <source>
        <dbReference type="Google" id="ProtNLM"/>
    </source>
</evidence>
<dbReference type="RefSeq" id="WP_133503866.1">
    <property type="nucleotide sequence ID" value="NZ_SNXC01000012.1"/>
</dbReference>
<feature type="transmembrane region" description="Helical" evidence="1">
    <location>
        <begin position="128"/>
        <end position="150"/>
    </location>
</feature>
<keyword evidence="1" id="KW-1133">Transmembrane helix</keyword>
<dbReference type="EMBL" id="SNXC01000012">
    <property type="protein sequence ID" value="TDO97277.1"/>
    <property type="molecule type" value="Genomic_DNA"/>
</dbReference>
<comment type="caution">
    <text evidence="2">The sequence shown here is derived from an EMBL/GenBank/DDBJ whole genome shotgun (WGS) entry which is preliminary data.</text>
</comment>
<gene>
    <name evidence="2" type="ORF">DFP79_2094</name>
</gene>
<reference evidence="2 3" key="1">
    <citation type="submission" date="2019-03" db="EMBL/GenBank/DDBJ databases">
        <title>Genomic Encyclopedia of Type Strains, Phase III (KMG-III): the genomes of soil and plant-associated and newly described type strains.</title>
        <authorList>
            <person name="Whitman W."/>
        </authorList>
    </citation>
    <scope>NUCLEOTIDE SEQUENCE [LARGE SCALE GENOMIC DNA]</scope>
    <source>
        <strain evidence="2 3">CECT 7378</strain>
    </source>
</reference>
<feature type="transmembrane region" description="Helical" evidence="1">
    <location>
        <begin position="188"/>
        <end position="208"/>
    </location>
</feature>
<feature type="transmembrane region" description="Helical" evidence="1">
    <location>
        <begin position="30"/>
        <end position="52"/>
    </location>
</feature>
<dbReference type="OrthoDB" id="6103684at2"/>
<dbReference type="Proteomes" id="UP000294656">
    <property type="component" value="Unassembled WGS sequence"/>
</dbReference>
<organism evidence="2 3">
    <name type="scientific">Marinomonas balearica</name>
    <dbReference type="NCBI Taxonomy" id="491947"/>
    <lineage>
        <taxon>Bacteria</taxon>
        <taxon>Pseudomonadati</taxon>
        <taxon>Pseudomonadota</taxon>
        <taxon>Gammaproteobacteria</taxon>
        <taxon>Oceanospirillales</taxon>
        <taxon>Oceanospirillaceae</taxon>
        <taxon>Marinomonas</taxon>
    </lineage>
</organism>
<keyword evidence="1" id="KW-0472">Membrane</keyword>
<feature type="transmembrane region" description="Helical" evidence="1">
    <location>
        <begin position="162"/>
        <end position="182"/>
    </location>
</feature>
<sequence length="295" mass="33850">MIWMLPSAIALSIKCFLFFYSNVVKQKYFFYFLVAAFSLNLSELLGFFRFGYDLIFLKLYYCSAVSTLLFISLTCSEISESRRIIPPIISMITACMLASAILFSNQIISDYVILDNNTATRVAGEYYFLFQLYAVGAISLSIFLLVKNSIRRRGDLTGKRCFIALIAMLPLFLIVPLVITLMQLGYKINAAGFFSLSTCFMLFVFISLNDKHKLFTMMRFIPYSRERKFHLELKALLMKFSLPASGTSVDMKKLIKEIEELVVKHTSQYFNTQKEVAKILNISESSLSRKLPKKE</sequence>
<evidence type="ECO:0000313" key="2">
    <source>
        <dbReference type="EMBL" id="TDO97277.1"/>
    </source>
</evidence>
<proteinExistence type="predicted"/>
<evidence type="ECO:0000313" key="3">
    <source>
        <dbReference type="Proteomes" id="UP000294656"/>
    </source>
</evidence>
<protein>
    <recommendedName>
        <fullName evidence="4">Histidine kinase N-terminal 7TM region domain-containing protein</fullName>
    </recommendedName>
</protein>
<keyword evidence="3" id="KW-1185">Reference proteome</keyword>
<keyword evidence="1" id="KW-0812">Transmembrane</keyword>
<evidence type="ECO:0000256" key="1">
    <source>
        <dbReference type="SAM" id="Phobius"/>
    </source>
</evidence>
<name>A0A4R6M797_9GAMM</name>